<evidence type="ECO:0000259" key="1">
    <source>
        <dbReference type="Pfam" id="PF01609"/>
    </source>
</evidence>
<proteinExistence type="predicted"/>
<dbReference type="NCBIfam" id="NF033564">
    <property type="entry name" value="transpos_ISAs1"/>
    <property type="match status" value="1"/>
</dbReference>
<dbReference type="KEGG" id="npz:ACX27_18280"/>
<evidence type="ECO:0000313" key="2">
    <source>
        <dbReference type="EMBL" id="ALF56446.1"/>
    </source>
</evidence>
<dbReference type="InterPro" id="IPR047647">
    <property type="entry name" value="ISAs1_transpos"/>
</dbReference>
<dbReference type="GO" id="GO:0003677">
    <property type="term" value="F:DNA binding"/>
    <property type="evidence" value="ECO:0007669"/>
    <property type="project" value="InterPro"/>
</dbReference>
<feature type="domain" description="Transposase IS4-like" evidence="1">
    <location>
        <begin position="4"/>
        <end position="157"/>
    </location>
</feature>
<reference evidence="2 3" key="2">
    <citation type="journal article" date="2016" name="Genome Announc.">
        <title>Draft Genome Sequence of the N2-Fixing Cyanobacterium Nostoc piscinale CENA21, Isolated from the Brazilian Amazon Floodplain.</title>
        <authorList>
            <person name="Leao T."/>
            <person name="Guimaraes P.I."/>
            <person name="de Melo A.G."/>
            <person name="Ramos R.T."/>
            <person name="Leao P.N."/>
            <person name="Silva A."/>
            <person name="Fiore M.F."/>
            <person name="Schneider M.P."/>
        </authorList>
    </citation>
    <scope>NUCLEOTIDE SEQUENCE [LARGE SCALE GENOMIC DNA]</scope>
    <source>
        <strain evidence="2 3">CENA21</strain>
    </source>
</reference>
<dbReference type="EMBL" id="CP012036">
    <property type="protein sequence ID" value="ALF56446.1"/>
    <property type="molecule type" value="Genomic_DNA"/>
</dbReference>
<sequence length="185" mass="21419">MVKKTVQQIIHSGNDYVIAVKANQPKLYHQIQQNMQHSQPTTIHTDFERRSGRFTQRRVCVFENLNNISHDWLGLKSIIQVERVGTRAGKAYQETAYYISSLSLKASDFACGIRRHWGVENRLHWVKDVVFDEDSAQMVDGYAAANFSILRSFVINLFRHNGFDSLTRAIRFCSHNIPLLFSFLE</sequence>
<reference evidence="3" key="1">
    <citation type="submission" date="2015-07" db="EMBL/GenBank/DDBJ databases">
        <title>Genome Of Nitrogen-Fixing Cyanobacterium Nostoc piscinale CENA21 From Solimoes/Amazon River Floodplain Sediments And Comparative Genomics To Uncover Biosynthetic Natural Products Potential.</title>
        <authorList>
            <person name="Leao T.F."/>
            <person name="Leao P.N."/>
            <person name="Guimaraes P.I."/>
            <person name="de Melo A.G.C."/>
            <person name="Ramos R.T.J."/>
            <person name="Silva A."/>
            <person name="Fiore M.F."/>
            <person name="Schneider M.P.C."/>
        </authorList>
    </citation>
    <scope>NUCLEOTIDE SEQUENCE [LARGE SCALE GENOMIC DNA]</scope>
    <source>
        <strain evidence="3">CENA21</strain>
    </source>
</reference>
<dbReference type="AlphaFoldDB" id="A0A0M4T236"/>
<dbReference type="InterPro" id="IPR051698">
    <property type="entry name" value="Transposase_11-like"/>
</dbReference>
<dbReference type="InterPro" id="IPR002559">
    <property type="entry name" value="Transposase_11"/>
</dbReference>
<keyword evidence="3" id="KW-1185">Reference proteome</keyword>
<dbReference type="GO" id="GO:0004803">
    <property type="term" value="F:transposase activity"/>
    <property type="evidence" value="ECO:0007669"/>
    <property type="project" value="InterPro"/>
</dbReference>
<gene>
    <name evidence="2" type="ORF">ACX27_18280</name>
</gene>
<dbReference type="PATRIC" id="fig|224013.5.peg.4374"/>
<dbReference type="PANTHER" id="PTHR30298">
    <property type="entry name" value="H REPEAT-ASSOCIATED PREDICTED TRANSPOSASE"/>
    <property type="match status" value="1"/>
</dbReference>
<dbReference type="Proteomes" id="UP000062645">
    <property type="component" value="Chromosome"/>
</dbReference>
<evidence type="ECO:0000313" key="3">
    <source>
        <dbReference type="Proteomes" id="UP000062645"/>
    </source>
</evidence>
<accession>A0A0M4T236</accession>
<dbReference type="STRING" id="224013.ACX27_18280"/>
<organism evidence="2 3">
    <name type="scientific">Nostoc piscinale CENA21</name>
    <dbReference type="NCBI Taxonomy" id="224013"/>
    <lineage>
        <taxon>Bacteria</taxon>
        <taxon>Bacillati</taxon>
        <taxon>Cyanobacteriota</taxon>
        <taxon>Cyanophyceae</taxon>
        <taxon>Nostocales</taxon>
        <taxon>Nostocaceae</taxon>
        <taxon>Nostoc</taxon>
    </lineage>
</organism>
<name>A0A0M4T236_9NOSO</name>
<dbReference type="Pfam" id="PF01609">
    <property type="entry name" value="DDE_Tnp_1"/>
    <property type="match status" value="1"/>
</dbReference>
<dbReference type="GO" id="GO:0006313">
    <property type="term" value="P:DNA transposition"/>
    <property type="evidence" value="ECO:0007669"/>
    <property type="project" value="InterPro"/>
</dbReference>
<dbReference type="PANTHER" id="PTHR30298:SF0">
    <property type="entry name" value="PROTEIN YBFL-RELATED"/>
    <property type="match status" value="1"/>
</dbReference>
<protein>
    <submittedName>
        <fullName evidence="2">Transposase</fullName>
    </submittedName>
</protein>